<dbReference type="GO" id="GO:0008830">
    <property type="term" value="F:dTDP-4-dehydrorhamnose 3,5-epimerase activity"/>
    <property type="evidence" value="ECO:0007669"/>
    <property type="project" value="InterPro"/>
</dbReference>
<dbReference type="AlphaFoldDB" id="A0AAU6WIZ8"/>
<keyword evidence="5" id="KW-0521">NADP</keyword>
<organism evidence="7 8">
    <name type="scientific">Glutamicibacter ectropisis</name>
    <dbReference type="NCBI Taxonomy" id="3046593"/>
    <lineage>
        <taxon>Bacteria</taxon>
        <taxon>Bacillati</taxon>
        <taxon>Actinomycetota</taxon>
        <taxon>Actinomycetes</taxon>
        <taxon>Micrococcales</taxon>
        <taxon>Micrococcaceae</taxon>
        <taxon>Glutamicibacter</taxon>
    </lineage>
</organism>
<protein>
    <recommendedName>
        <fullName evidence="5">dTDP-4-dehydrorhamnose reductase</fullName>
        <ecNumber evidence="5">1.1.1.133</ecNumber>
    </recommendedName>
</protein>
<proteinExistence type="inferred from homology"/>
<feature type="site" description="Participates in a stacking interaction with the thymidine ring of dTDP-4-oxo-6-deoxyglucose" evidence="4">
    <location>
        <position position="138"/>
    </location>
</feature>
<dbReference type="Pfam" id="PF00908">
    <property type="entry name" value="dTDP_sugar_isom"/>
    <property type="match status" value="1"/>
</dbReference>
<dbReference type="InterPro" id="IPR029903">
    <property type="entry name" value="RmlD-like-bd"/>
</dbReference>
<evidence type="ECO:0000256" key="5">
    <source>
        <dbReference type="RuleBase" id="RU364082"/>
    </source>
</evidence>
<evidence type="ECO:0000259" key="6">
    <source>
        <dbReference type="Pfam" id="PF04321"/>
    </source>
</evidence>
<dbReference type="PANTHER" id="PTHR10491">
    <property type="entry name" value="DTDP-4-DEHYDRORHAMNOSE REDUCTASE"/>
    <property type="match status" value="1"/>
</dbReference>
<evidence type="ECO:0000256" key="4">
    <source>
        <dbReference type="PIRSR" id="PIRSR600888-3"/>
    </source>
</evidence>
<dbReference type="SUPFAM" id="SSF51182">
    <property type="entry name" value="RmlC-like cupins"/>
    <property type="match status" value="1"/>
</dbReference>
<evidence type="ECO:0000313" key="7">
    <source>
        <dbReference type="EMBL" id="XAO47221.1"/>
    </source>
</evidence>
<dbReference type="SUPFAM" id="SSF51735">
    <property type="entry name" value="NAD(P)-binding Rossmann-fold domains"/>
    <property type="match status" value="1"/>
</dbReference>
<dbReference type="KEGG" id="gey:QMQ05_06795"/>
<dbReference type="EC" id="1.1.1.133" evidence="5"/>
<comment type="similarity">
    <text evidence="1">Belongs to the dTDP-4-dehydrorhamnose 3,5-epimerase family.</text>
</comment>
<dbReference type="Pfam" id="PF04321">
    <property type="entry name" value="RmlD_sub_bind"/>
    <property type="match status" value="1"/>
</dbReference>
<gene>
    <name evidence="7" type="primary">rfbD</name>
    <name evidence="7" type="ORF">QMQ05_06795</name>
</gene>
<dbReference type="Gene3D" id="3.90.25.10">
    <property type="entry name" value="UDP-galactose 4-epimerase, domain 1"/>
    <property type="match status" value="1"/>
</dbReference>
<sequence length="472" mass="52295">MVEAMQLRVQDTAISGLKLVSMPVHRDTRGWFKENWQREKMVAAGLPDFHPVQNNVAFNEQRGTTRGFHAEPWDKYISVLSGEIFGAWVDVRPGPDFGAVFTAKVSQGEAVFVPRGVANAYQTLRDETVYSYLVTEHWSEASLGQYSYVNLADPQLQIPWPIALDEAVLSQADREHPPLASAKPVLPKKIAVLGATGQLGRALARLADDDQRISVLSRQDVDLSDPDFARDLFFSDYSHIVNAAAMTAVDRAESAEGRREAWKVNATAVRELARLAHQHGVQLVHVSTDYVFDGSSTEVDEDHPLSPISVYGQSKAAGEQAVLAFAEHYVVRTSWVIGQGNNFVSTMRRLAQQGIAPEVVDDQFGRLTFASELARCIMHLIGSASAPGIYHMQGMSEPMSWYDVARQVFSMSGYDPDSVQPVTTEQYQRGKPLMAPRPANSTFNTNKLRATGFIEQPFQDLLKEFLSGVPVR</sequence>
<dbReference type="EMBL" id="CP125942">
    <property type="protein sequence ID" value="XAO47221.1"/>
    <property type="molecule type" value="Genomic_DNA"/>
</dbReference>
<dbReference type="InterPro" id="IPR014710">
    <property type="entry name" value="RmlC-like_jellyroll"/>
</dbReference>
<keyword evidence="5 7" id="KW-0560">Oxidoreductase</keyword>
<comment type="function">
    <text evidence="5">Catalyzes the reduction of dTDP-6-deoxy-L-lyxo-4-hexulose to yield dTDP-L-rhamnose.</text>
</comment>
<dbReference type="Gene3D" id="3.40.50.720">
    <property type="entry name" value="NAD(P)-binding Rossmann-like Domain"/>
    <property type="match status" value="1"/>
</dbReference>
<dbReference type="CDD" id="cd05254">
    <property type="entry name" value="dTDP_HR_like_SDR_e"/>
    <property type="match status" value="1"/>
</dbReference>
<feature type="active site" description="Proton donor" evidence="3">
    <location>
        <position position="132"/>
    </location>
</feature>
<dbReference type="Proteomes" id="UP001486888">
    <property type="component" value="Chromosome"/>
</dbReference>
<reference evidence="7 8" key="1">
    <citation type="submission" date="2023-05" db="EMBL/GenBank/DDBJ databases">
        <title>Glutamicibacter sp. B1, complete genome.</title>
        <authorList>
            <person name="Long Y.H."/>
            <person name="Fang T."/>
            <person name="Li X.Y."/>
        </authorList>
    </citation>
    <scope>NUCLEOTIDE SEQUENCE [LARGE SCALE GENOMIC DNA]</scope>
    <source>
        <strain evidence="7 8">B1</strain>
    </source>
</reference>
<evidence type="ECO:0000256" key="1">
    <source>
        <dbReference type="ARBA" id="ARBA00010154"/>
    </source>
</evidence>
<name>A0AAU6WIZ8_9MICC</name>
<evidence type="ECO:0000256" key="3">
    <source>
        <dbReference type="PIRSR" id="PIRSR600888-1"/>
    </source>
</evidence>
<evidence type="ECO:0000313" key="8">
    <source>
        <dbReference type="Proteomes" id="UP001486888"/>
    </source>
</evidence>
<feature type="active site" description="Proton acceptor" evidence="3">
    <location>
        <position position="69"/>
    </location>
</feature>
<dbReference type="InterPro" id="IPR011051">
    <property type="entry name" value="RmlC_Cupin_sf"/>
</dbReference>
<dbReference type="InterPro" id="IPR005913">
    <property type="entry name" value="dTDP_dehydrorham_reduct"/>
</dbReference>
<dbReference type="RefSeq" id="WP_345474070.1">
    <property type="nucleotide sequence ID" value="NZ_CP125942.1"/>
</dbReference>
<evidence type="ECO:0000256" key="2">
    <source>
        <dbReference type="ARBA" id="ARBA00010944"/>
    </source>
</evidence>
<dbReference type="NCBIfam" id="TIGR01214">
    <property type="entry name" value="rmlD"/>
    <property type="match status" value="1"/>
</dbReference>
<comment type="pathway">
    <text evidence="5">Carbohydrate biosynthesis; dTDP-L-rhamnose biosynthesis.</text>
</comment>
<accession>A0AAU6WIZ8</accession>
<comment type="similarity">
    <text evidence="2 5">Belongs to the dTDP-4-dehydrorhamnose reductase family.</text>
</comment>
<dbReference type="InterPro" id="IPR000888">
    <property type="entry name" value="RmlC-like"/>
</dbReference>
<keyword evidence="8" id="KW-1185">Reference proteome</keyword>
<dbReference type="GO" id="GO:0008831">
    <property type="term" value="F:dTDP-4-dehydrorhamnose reductase activity"/>
    <property type="evidence" value="ECO:0007669"/>
    <property type="project" value="UniProtKB-EC"/>
</dbReference>
<dbReference type="PANTHER" id="PTHR10491:SF4">
    <property type="entry name" value="METHIONINE ADENOSYLTRANSFERASE 2 SUBUNIT BETA"/>
    <property type="match status" value="1"/>
</dbReference>
<dbReference type="Gene3D" id="2.60.120.10">
    <property type="entry name" value="Jelly Rolls"/>
    <property type="match status" value="1"/>
</dbReference>
<feature type="domain" description="RmlD-like substrate binding" evidence="6">
    <location>
        <begin position="189"/>
        <end position="467"/>
    </location>
</feature>
<dbReference type="InterPro" id="IPR036291">
    <property type="entry name" value="NAD(P)-bd_dom_sf"/>
</dbReference>